<evidence type="ECO:0000313" key="2">
    <source>
        <dbReference type="EMBL" id="JAA90382.1"/>
    </source>
</evidence>
<proteinExistence type="predicted"/>
<accession>S4PZ45</accession>
<reference evidence="2" key="1">
    <citation type="journal article" date="2013" name="BMC Genomics">
        <title>Unscrambling butterfly oogenesis.</title>
        <authorList>
            <person name="Carter J.M."/>
            <person name="Baker S.C."/>
            <person name="Pink R."/>
            <person name="Carter D.R."/>
            <person name="Collins A."/>
            <person name="Tomlin J."/>
            <person name="Gibbs M."/>
            <person name="Breuker C.J."/>
        </authorList>
    </citation>
    <scope>NUCLEOTIDE SEQUENCE</scope>
    <source>
        <tissue evidence="2">Ovary</tissue>
    </source>
</reference>
<organism evidence="2">
    <name type="scientific">Pararge aegeria</name>
    <name type="common">speckled wood butterfly</name>
    <dbReference type="NCBI Taxonomy" id="116150"/>
    <lineage>
        <taxon>Eukaryota</taxon>
        <taxon>Metazoa</taxon>
        <taxon>Ecdysozoa</taxon>
        <taxon>Arthropoda</taxon>
        <taxon>Hexapoda</taxon>
        <taxon>Insecta</taxon>
        <taxon>Pterygota</taxon>
        <taxon>Neoptera</taxon>
        <taxon>Endopterygota</taxon>
        <taxon>Lepidoptera</taxon>
        <taxon>Glossata</taxon>
        <taxon>Ditrysia</taxon>
        <taxon>Papilionoidea</taxon>
        <taxon>Nymphalidae</taxon>
        <taxon>Satyrinae</taxon>
        <taxon>Satyrini</taxon>
        <taxon>Parargina</taxon>
        <taxon>Pararge</taxon>
    </lineage>
</organism>
<sequence>MNNYMFVSSLAYQRRHYTTGTCSEIFSFYLSRSDSKCPANRFFPKLYYFFNFISIYFNFHFFFYFTRQKH</sequence>
<dbReference type="AlphaFoldDB" id="S4PZ45"/>
<keyword evidence="1" id="KW-0812">Transmembrane</keyword>
<reference evidence="2" key="2">
    <citation type="submission" date="2013-05" db="EMBL/GenBank/DDBJ databases">
        <authorList>
            <person name="Carter J.-M."/>
            <person name="Baker S.C."/>
            <person name="Pink R."/>
            <person name="Carter D.R.F."/>
            <person name="Collins A."/>
            <person name="Tomlin J."/>
            <person name="Gibbs M."/>
            <person name="Breuker C.J."/>
        </authorList>
    </citation>
    <scope>NUCLEOTIDE SEQUENCE</scope>
    <source>
        <tissue evidence="2">Ovary</tissue>
    </source>
</reference>
<keyword evidence="1" id="KW-0472">Membrane</keyword>
<evidence type="ECO:0000256" key="1">
    <source>
        <dbReference type="SAM" id="Phobius"/>
    </source>
</evidence>
<protein>
    <submittedName>
        <fullName evidence="2">Uncharacterized protein</fullName>
    </submittedName>
</protein>
<name>S4PZ45_9NEOP</name>
<keyword evidence="1" id="KW-1133">Transmembrane helix</keyword>
<feature type="transmembrane region" description="Helical" evidence="1">
    <location>
        <begin position="46"/>
        <end position="65"/>
    </location>
</feature>
<dbReference type="EMBL" id="GAIX01002178">
    <property type="protein sequence ID" value="JAA90382.1"/>
    <property type="molecule type" value="Transcribed_RNA"/>
</dbReference>